<dbReference type="SMART" id="SM00181">
    <property type="entry name" value="EGF"/>
    <property type="match status" value="2"/>
</dbReference>
<dbReference type="Gene3D" id="2.10.25.10">
    <property type="entry name" value="Laminin"/>
    <property type="match status" value="2"/>
</dbReference>
<dbReference type="InterPro" id="IPR013783">
    <property type="entry name" value="Ig-like_fold"/>
</dbReference>
<feature type="domain" description="EGF-like" evidence="10">
    <location>
        <begin position="482"/>
        <end position="527"/>
    </location>
</feature>
<dbReference type="InterPro" id="IPR055355">
    <property type="entry name" value="ZP-C"/>
</dbReference>
<dbReference type="SUPFAM" id="SSF49265">
    <property type="entry name" value="Fibronectin type III"/>
    <property type="match status" value="1"/>
</dbReference>
<dbReference type="InterPro" id="IPR055356">
    <property type="entry name" value="ZP-N"/>
</dbReference>
<dbReference type="Pfam" id="PF07645">
    <property type="entry name" value="EGF_CA"/>
    <property type="match status" value="3"/>
</dbReference>
<dbReference type="SUPFAM" id="SSF57184">
    <property type="entry name" value="Growth factor receptor domain"/>
    <property type="match status" value="1"/>
</dbReference>
<evidence type="ECO:0000256" key="4">
    <source>
        <dbReference type="ARBA" id="ARBA00023157"/>
    </source>
</evidence>
<dbReference type="InterPro" id="IPR009030">
    <property type="entry name" value="Growth_fac_rcpt_cys_sf"/>
</dbReference>
<dbReference type="Pfam" id="PF00100">
    <property type="entry name" value="Zona_pellucida"/>
    <property type="match status" value="1"/>
</dbReference>
<feature type="domain" description="EMI" evidence="12">
    <location>
        <begin position="8"/>
        <end position="81"/>
    </location>
</feature>
<dbReference type="GO" id="GO:0071944">
    <property type="term" value="C:cell periphery"/>
    <property type="evidence" value="ECO:0007669"/>
    <property type="project" value="UniProtKB-ARBA"/>
</dbReference>
<dbReference type="InterPro" id="IPR018097">
    <property type="entry name" value="EGF_Ca-bd_CS"/>
</dbReference>
<evidence type="ECO:0000256" key="6">
    <source>
        <dbReference type="PROSITE-ProRule" id="PRU00076"/>
    </source>
</evidence>
<reference evidence="14 15" key="1">
    <citation type="submission" date="2019-09" db="EMBL/GenBank/DDBJ databases">
        <title>Bird 10,000 Genomes (B10K) Project - Family phase.</title>
        <authorList>
            <person name="Zhang G."/>
        </authorList>
    </citation>
    <scope>NUCLEOTIDE SEQUENCE [LARGE SCALE GENOMIC DNA]</scope>
    <source>
        <strain evidence="14">B10K-DU-029-58</strain>
        <tissue evidence="14">Muscle</tissue>
    </source>
</reference>
<evidence type="ECO:0000256" key="5">
    <source>
        <dbReference type="ARBA" id="ARBA00023180"/>
    </source>
</evidence>
<keyword evidence="8" id="KW-1133">Transmembrane helix</keyword>
<keyword evidence="2" id="KW-0732">Signal</keyword>
<dbReference type="Pfam" id="PF23344">
    <property type="entry name" value="ZP-N"/>
    <property type="match status" value="1"/>
</dbReference>
<dbReference type="InterPro" id="IPR000742">
    <property type="entry name" value="EGF"/>
</dbReference>
<feature type="domain" description="SEA" evidence="9">
    <location>
        <begin position="371"/>
        <end position="485"/>
    </location>
</feature>
<dbReference type="SUPFAM" id="SSF57256">
    <property type="entry name" value="Elafin-like"/>
    <property type="match status" value="1"/>
</dbReference>
<feature type="region of interest" description="Disordered" evidence="7">
    <location>
        <begin position="588"/>
        <end position="623"/>
    </location>
</feature>
<dbReference type="InterPro" id="IPR001881">
    <property type="entry name" value="EGF-like_Ca-bd_dom"/>
</dbReference>
<dbReference type="SMART" id="SM00241">
    <property type="entry name" value="ZP"/>
    <property type="match status" value="1"/>
</dbReference>
<comment type="caution">
    <text evidence="14">The sequence shown here is derived from an EMBL/GenBank/DDBJ whole genome shotgun (WGS) entry which is preliminary data.</text>
</comment>
<evidence type="ECO:0000259" key="13">
    <source>
        <dbReference type="PROSITE" id="PS51390"/>
    </source>
</evidence>
<accession>A0A7K6S9M4</accession>
<comment type="caution">
    <text evidence="6">Lacks conserved residue(s) required for the propagation of feature annotation.</text>
</comment>
<dbReference type="PROSITE" id="PS50024">
    <property type="entry name" value="SEA"/>
    <property type="match status" value="2"/>
</dbReference>
<evidence type="ECO:0000256" key="2">
    <source>
        <dbReference type="ARBA" id="ARBA00022729"/>
    </source>
</evidence>
<dbReference type="InterPro" id="IPR049883">
    <property type="entry name" value="NOTCH1_EGF-like"/>
</dbReference>
<dbReference type="CDD" id="cd00054">
    <property type="entry name" value="EGF_CA"/>
    <property type="match status" value="3"/>
</dbReference>
<feature type="domain" description="SEA" evidence="9">
    <location>
        <begin position="772"/>
        <end position="884"/>
    </location>
</feature>
<dbReference type="InterPro" id="IPR000152">
    <property type="entry name" value="EGF-type_Asp/Asn_hydroxyl_site"/>
</dbReference>
<evidence type="ECO:0000256" key="7">
    <source>
        <dbReference type="SAM" id="MobiDB-lite"/>
    </source>
</evidence>
<dbReference type="PANTHER" id="PTHR14002:SF22">
    <property type="entry name" value="UROMODULIN-LIKE 1"/>
    <property type="match status" value="1"/>
</dbReference>
<feature type="region of interest" description="Disordered" evidence="7">
    <location>
        <begin position="545"/>
        <end position="564"/>
    </location>
</feature>
<feature type="non-terminal residue" evidence="14">
    <location>
        <position position="1"/>
    </location>
</feature>
<dbReference type="InterPro" id="IPR036116">
    <property type="entry name" value="FN3_sf"/>
</dbReference>
<feature type="domain" description="ZP" evidence="11">
    <location>
        <begin position="978"/>
        <end position="1220"/>
    </location>
</feature>
<keyword evidence="8" id="KW-0812">Transmembrane</keyword>
<organism evidence="14 15">
    <name type="scientific">Rhynochetos jubatus</name>
    <name type="common">kagu</name>
    <dbReference type="NCBI Taxonomy" id="54386"/>
    <lineage>
        <taxon>Eukaryota</taxon>
        <taxon>Metazoa</taxon>
        <taxon>Chordata</taxon>
        <taxon>Craniata</taxon>
        <taxon>Vertebrata</taxon>
        <taxon>Euteleostomi</taxon>
        <taxon>Archelosauria</taxon>
        <taxon>Archosauria</taxon>
        <taxon>Dinosauria</taxon>
        <taxon>Saurischia</taxon>
        <taxon>Theropoda</taxon>
        <taxon>Coelurosauria</taxon>
        <taxon>Aves</taxon>
        <taxon>Neognathae</taxon>
        <taxon>Neoaves</taxon>
        <taxon>Phaethontimorphae</taxon>
        <taxon>Eurypygiformes</taxon>
        <taxon>Rhynochetidae</taxon>
        <taxon>Rhynochetos</taxon>
    </lineage>
</organism>
<dbReference type="FunFam" id="2.10.25.10:FF:000038">
    <property type="entry name" value="Fibrillin 2"/>
    <property type="match status" value="2"/>
</dbReference>
<dbReference type="CDD" id="cd00199">
    <property type="entry name" value="WAP"/>
    <property type="match status" value="1"/>
</dbReference>
<dbReference type="PROSITE" id="PS51034">
    <property type="entry name" value="ZP_2"/>
    <property type="match status" value="1"/>
</dbReference>
<dbReference type="InterPro" id="IPR011489">
    <property type="entry name" value="EMI_domain"/>
</dbReference>
<dbReference type="PROSITE" id="PS50026">
    <property type="entry name" value="EGF_3"/>
    <property type="match status" value="2"/>
</dbReference>
<dbReference type="PRINTS" id="PR00023">
    <property type="entry name" value="ZPELLUCIDA"/>
</dbReference>
<dbReference type="InterPro" id="IPR036364">
    <property type="entry name" value="SEA_dom_sf"/>
</dbReference>
<dbReference type="Pfam" id="PF01390">
    <property type="entry name" value="SEA"/>
    <property type="match status" value="1"/>
</dbReference>
<dbReference type="EMBL" id="VZRY01005673">
    <property type="protein sequence ID" value="NWW95012.1"/>
    <property type="molecule type" value="Genomic_DNA"/>
</dbReference>
<protein>
    <submittedName>
        <fullName evidence="14">UROL1 protein</fullName>
    </submittedName>
</protein>
<evidence type="ECO:0000313" key="15">
    <source>
        <dbReference type="Proteomes" id="UP000570016"/>
    </source>
</evidence>
<keyword evidence="15" id="KW-1185">Reference proteome</keyword>
<feature type="non-terminal residue" evidence="14">
    <location>
        <position position="1305"/>
    </location>
</feature>
<dbReference type="InterPro" id="IPR000082">
    <property type="entry name" value="SEA_dom"/>
</dbReference>
<dbReference type="PROSITE" id="PS01187">
    <property type="entry name" value="EGF_CA"/>
    <property type="match status" value="3"/>
</dbReference>
<dbReference type="InterPro" id="IPR048290">
    <property type="entry name" value="ZP_chr"/>
</dbReference>
<evidence type="ECO:0000259" key="12">
    <source>
        <dbReference type="PROSITE" id="PS51041"/>
    </source>
</evidence>
<evidence type="ECO:0000259" key="11">
    <source>
        <dbReference type="PROSITE" id="PS51034"/>
    </source>
</evidence>
<feature type="compositionally biased region" description="Polar residues" evidence="7">
    <location>
        <begin position="637"/>
        <end position="651"/>
    </location>
</feature>
<dbReference type="SMART" id="SM00179">
    <property type="entry name" value="EGF_CA"/>
    <property type="match status" value="3"/>
</dbReference>
<sequence length="1305" mass="143957">EKGLSLLGYHLCNYSLTKNVFKMVAYQKSYEKSTSCGGWIPWMVCPRTYYRTQYHPVEVPETITLTDCCEGYEQVGLYCSLALNRSSVFSSRPGICPVENMETSDYSCTFDTECPGLKKCCNSSKGTGCVDPVPEGRTFWYNVTVLVKMDFNELIRVDSHLLNHSRLLHSMITGALQPLNASVHHIQSNRAEVYSGTVASQVLIGLHQPAPLADVSSSLKDIVKRVYEVIDTEVQDVNECFYAEFNTCPEKNTCVNLEGHYSCDPQHGQADVNPDQLSPRKEGKKYPSAVRNHRIFSVTSNSFEMSWHVTSTLNHTFRVQVFKGKEVIQNLKTEEMKMDVSGLEAGVMYSVEISYETCGKTSISHQNVKTEAKIFGVTMRILNYNFTEDFHNASSSAYEEFSRLVLTELENSFPANISALYKSGKLKMQTESLQAGSIIVRLRITVQDPEFLVDDSTFALVLSYLYNSSVLLVDQQNTEVEDWDECASHAENDCSVFAECINLMGSYLCRCKTTMDTNPSRPGRNCEGEIVDPLTETMAPEVTNSTEFAPEEGSPAAPASPATTEMAAAVGYEISTTVHLPAALPVGDKQVPHVQSPTSTPPPPWKKGPAPEMGFSRDNSPTAMGVTASKELAMSTEQRVTAGPLQQSSVAEGSLGASQRAPPLTIAPTGTAGQEQLSSPWLVFPNQTASATTRSHTALGNQPRWSMVHQVYAEPCFSVVAAQKKQLIWETKTQYRSLTVSELEPGALCTAEIRTDVCREASKLVPQKVKTAVRKLSGTVRITNVKYSPDFSNTSSEEYQTFAQLFADEVHKSLPLEVLQQMDGGLIKVLITGISNGSTVVSFNLLIAEDVDIYYIITTFRHAFEHSTYFTVDKSSLSINDYDECKSGEDDCSPDASCHNTLGFYQCSCNEGFADVLPERPGRSCEGKHFFNYLMANVVLPPLTTDPVSTPDISPQASPVPFIKPAQEVSIKDAVRVFCEIEKVVLAVQKRFLQQESIPETSLYLGEPGCNVSISNGTHVVLQAGWSDCGTEVETNITNTVVKTILRNDVSSEGVIQHLKIASPIHCVFQNDLLTSSGYTADGLYTIFEDLHGSGHFRTEMQLFIGNSPIPKNFSVSASDDVLIEVGIQSTDSKLKVVLTDCWATPTNNAVDPLSFAFISNSCPIPNTYTTLLENGNSSKAQFKMKIFSFVNNSVVYLHCKIRICMEAPGSTCRTRCHAARSLKTGETIASHRTSWGPLCKLTASDLKREKEAGMGVGYIILIAFAVFGFVLGVVSLLVFKYQRKVGRYNFRIKSDNFSYQVFYD</sequence>
<dbReference type="InterPro" id="IPR042235">
    <property type="entry name" value="ZP-C_dom"/>
</dbReference>
<feature type="domain" description="WAP" evidence="13">
    <location>
        <begin position="89"/>
        <end position="133"/>
    </location>
</feature>
<dbReference type="OrthoDB" id="10040649at2759"/>
<feature type="transmembrane region" description="Helical" evidence="8">
    <location>
        <begin position="1257"/>
        <end position="1280"/>
    </location>
</feature>
<dbReference type="SUPFAM" id="SSF82671">
    <property type="entry name" value="SEA domain"/>
    <property type="match status" value="1"/>
</dbReference>
<dbReference type="PROSITE" id="PS51390">
    <property type="entry name" value="WAP"/>
    <property type="match status" value="1"/>
</dbReference>
<evidence type="ECO:0000256" key="1">
    <source>
        <dbReference type="ARBA" id="ARBA00022536"/>
    </source>
</evidence>
<evidence type="ECO:0000313" key="14">
    <source>
        <dbReference type="EMBL" id="NWW95012.1"/>
    </source>
</evidence>
<evidence type="ECO:0000259" key="10">
    <source>
        <dbReference type="PROSITE" id="PS50026"/>
    </source>
</evidence>
<dbReference type="Pfam" id="PF00095">
    <property type="entry name" value="WAP"/>
    <property type="match status" value="1"/>
</dbReference>
<gene>
    <name evidence="14" type="primary">Umodl1_1</name>
    <name evidence="14" type="ORF">RHYJUB_R01345</name>
</gene>
<dbReference type="Gene3D" id="2.60.40.4100">
    <property type="entry name" value="Zona pellucida, ZP-C domain"/>
    <property type="match status" value="1"/>
</dbReference>
<dbReference type="SMART" id="SM00217">
    <property type="entry name" value="WAP"/>
    <property type="match status" value="1"/>
</dbReference>
<dbReference type="GO" id="GO:0005576">
    <property type="term" value="C:extracellular region"/>
    <property type="evidence" value="ECO:0007669"/>
    <property type="project" value="InterPro"/>
</dbReference>
<keyword evidence="4" id="KW-1015">Disulfide bond</keyword>
<dbReference type="Proteomes" id="UP000570016">
    <property type="component" value="Unassembled WGS sequence"/>
</dbReference>
<dbReference type="GO" id="GO:0005509">
    <property type="term" value="F:calcium ion binding"/>
    <property type="evidence" value="ECO:0007669"/>
    <property type="project" value="InterPro"/>
</dbReference>
<dbReference type="GO" id="GO:0030414">
    <property type="term" value="F:peptidase inhibitor activity"/>
    <property type="evidence" value="ECO:0007669"/>
    <property type="project" value="InterPro"/>
</dbReference>
<keyword evidence="3" id="KW-0677">Repeat</keyword>
<dbReference type="PROSITE" id="PS00010">
    <property type="entry name" value="ASX_HYDROXYL"/>
    <property type="match status" value="2"/>
</dbReference>
<dbReference type="Gene3D" id="2.60.40.10">
    <property type="entry name" value="Immunoglobulins"/>
    <property type="match status" value="1"/>
</dbReference>
<proteinExistence type="predicted"/>
<feature type="domain" description="EGF-like" evidence="10">
    <location>
        <begin position="881"/>
        <end position="919"/>
    </location>
</feature>
<feature type="region of interest" description="Disordered" evidence="7">
    <location>
        <begin position="637"/>
        <end position="672"/>
    </location>
</feature>
<name>A0A7K6S9M4_9AVES</name>
<evidence type="ECO:0000256" key="3">
    <source>
        <dbReference type="ARBA" id="ARBA00022737"/>
    </source>
</evidence>
<keyword evidence="5" id="KW-0325">Glycoprotein</keyword>
<dbReference type="Gene3D" id="4.10.75.10">
    <property type="entry name" value="Elafin-like"/>
    <property type="match status" value="1"/>
</dbReference>
<dbReference type="PANTHER" id="PTHR14002">
    <property type="entry name" value="ENDOGLIN/TGF-BETA RECEPTOR TYPE III"/>
    <property type="match status" value="1"/>
</dbReference>
<keyword evidence="8" id="KW-0472">Membrane</keyword>
<evidence type="ECO:0000259" key="9">
    <source>
        <dbReference type="PROSITE" id="PS50024"/>
    </source>
</evidence>
<dbReference type="InterPro" id="IPR001507">
    <property type="entry name" value="ZP_dom"/>
</dbReference>
<dbReference type="PROSITE" id="PS51041">
    <property type="entry name" value="EMI"/>
    <property type="match status" value="1"/>
</dbReference>
<dbReference type="InterPro" id="IPR036645">
    <property type="entry name" value="Elafin-like_sf"/>
</dbReference>
<feature type="compositionally biased region" description="Low complexity" evidence="7">
    <location>
        <begin position="547"/>
        <end position="564"/>
    </location>
</feature>
<evidence type="ECO:0000256" key="8">
    <source>
        <dbReference type="SAM" id="Phobius"/>
    </source>
</evidence>
<dbReference type="Gene3D" id="2.60.40.3210">
    <property type="entry name" value="Zona pellucida, ZP-N domain"/>
    <property type="match status" value="1"/>
</dbReference>
<keyword evidence="1 6" id="KW-0245">EGF-like domain</keyword>
<dbReference type="InterPro" id="IPR008197">
    <property type="entry name" value="WAP_dom"/>
</dbReference>